<proteinExistence type="predicted"/>
<dbReference type="EMBL" id="LAZR01000605">
    <property type="protein sequence ID" value="KKN62996.1"/>
    <property type="molecule type" value="Genomic_DNA"/>
</dbReference>
<name>A0A0F9UP57_9ZZZZ</name>
<organism evidence="1">
    <name type="scientific">marine sediment metagenome</name>
    <dbReference type="NCBI Taxonomy" id="412755"/>
    <lineage>
        <taxon>unclassified sequences</taxon>
        <taxon>metagenomes</taxon>
        <taxon>ecological metagenomes</taxon>
    </lineage>
</organism>
<accession>A0A0F9UP57</accession>
<evidence type="ECO:0000313" key="1">
    <source>
        <dbReference type="EMBL" id="KKN62996.1"/>
    </source>
</evidence>
<gene>
    <name evidence="1" type="ORF">LCGC14_0506360</name>
</gene>
<reference evidence="1" key="1">
    <citation type="journal article" date="2015" name="Nature">
        <title>Complex archaea that bridge the gap between prokaryotes and eukaryotes.</title>
        <authorList>
            <person name="Spang A."/>
            <person name="Saw J.H."/>
            <person name="Jorgensen S.L."/>
            <person name="Zaremba-Niedzwiedzka K."/>
            <person name="Martijn J."/>
            <person name="Lind A.E."/>
            <person name="van Eijk R."/>
            <person name="Schleper C."/>
            <person name="Guy L."/>
            <person name="Ettema T.J."/>
        </authorList>
    </citation>
    <scope>NUCLEOTIDE SEQUENCE</scope>
</reference>
<protein>
    <submittedName>
        <fullName evidence="1">Uncharacterized protein</fullName>
    </submittedName>
</protein>
<comment type="caution">
    <text evidence="1">The sequence shown here is derived from an EMBL/GenBank/DDBJ whole genome shotgun (WGS) entry which is preliminary data.</text>
</comment>
<sequence>MNFYGKIIEKDVLHHKCKSCGRSLRINQVIRKEIDDKEEFIVSVYYCYICDLYILRFKTIEKKRDDPYNKN</sequence>
<dbReference type="AlphaFoldDB" id="A0A0F9UP57"/>